<evidence type="ECO:0000256" key="3">
    <source>
        <dbReference type="SAM" id="MobiDB-lite"/>
    </source>
</evidence>
<dbReference type="OrthoDB" id="6288734at2759"/>
<dbReference type="Gene3D" id="3.90.950.10">
    <property type="match status" value="1"/>
</dbReference>
<dbReference type="GO" id="GO:0009143">
    <property type="term" value="P:nucleoside triphosphate catabolic process"/>
    <property type="evidence" value="ECO:0007669"/>
    <property type="project" value="InterPro"/>
</dbReference>
<name>A0A1X6NV31_PORUM</name>
<evidence type="ECO:0000256" key="1">
    <source>
        <dbReference type="ARBA" id="ARBA00008023"/>
    </source>
</evidence>
<sequence>MALDLPELQGTPAAIAGAKATAAAAAVGGPVLVEDTGLEFSALGGLPGPYIKWFLDALGVGGSAPSSPPTTTSRPRRCVRLPTAAASATP</sequence>
<dbReference type="InterPro" id="IPR002637">
    <property type="entry name" value="RdgB/HAM1"/>
</dbReference>
<dbReference type="SUPFAM" id="SSF52972">
    <property type="entry name" value="ITPase-like"/>
    <property type="match status" value="1"/>
</dbReference>
<keyword evidence="5" id="KW-1185">Reference proteome</keyword>
<evidence type="ECO:0000256" key="2">
    <source>
        <dbReference type="ARBA" id="ARBA00022801"/>
    </source>
</evidence>
<organism evidence="4 5">
    <name type="scientific">Porphyra umbilicalis</name>
    <name type="common">Purple laver</name>
    <name type="synonym">Red alga</name>
    <dbReference type="NCBI Taxonomy" id="2786"/>
    <lineage>
        <taxon>Eukaryota</taxon>
        <taxon>Rhodophyta</taxon>
        <taxon>Bangiophyceae</taxon>
        <taxon>Bangiales</taxon>
        <taxon>Bangiaceae</taxon>
        <taxon>Porphyra</taxon>
    </lineage>
</organism>
<dbReference type="GO" id="GO:0047429">
    <property type="term" value="F:nucleoside triphosphate diphosphatase activity"/>
    <property type="evidence" value="ECO:0007669"/>
    <property type="project" value="InterPro"/>
</dbReference>
<gene>
    <name evidence="4" type="ORF">BU14_0442s0011</name>
</gene>
<dbReference type="InterPro" id="IPR029001">
    <property type="entry name" value="ITPase-like_fam"/>
</dbReference>
<accession>A0A1X6NV31</accession>
<comment type="similarity">
    <text evidence="1">Belongs to the HAM1 NTPase family.</text>
</comment>
<dbReference type="EMBL" id="KV919065">
    <property type="protein sequence ID" value="OSX72376.1"/>
    <property type="molecule type" value="Genomic_DNA"/>
</dbReference>
<dbReference type="Pfam" id="PF01725">
    <property type="entry name" value="Ham1p_like"/>
    <property type="match status" value="1"/>
</dbReference>
<reference evidence="4 5" key="1">
    <citation type="submission" date="2017-03" db="EMBL/GenBank/DDBJ databases">
        <title>WGS assembly of Porphyra umbilicalis.</title>
        <authorList>
            <person name="Brawley S.H."/>
            <person name="Blouin N.A."/>
            <person name="Ficko-Blean E."/>
            <person name="Wheeler G.L."/>
            <person name="Lohr M."/>
            <person name="Goodson H.V."/>
            <person name="Jenkins J.W."/>
            <person name="Blaby-Haas C.E."/>
            <person name="Helliwell K.E."/>
            <person name="Chan C."/>
            <person name="Marriage T."/>
            <person name="Bhattacharya D."/>
            <person name="Klein A.S."/>
            <person name="Badis Y."/>
            <person name="Brodie J."/>
            <person name="Cao Y."/>
            <person name="Collen J."/>
            <person name="Dittami S.M."/>
            <person name="Gachon C.M."/>
            <person name="Green B.R."/>
            <person name="Karpowicz S."/>
            <person name="Kim J.W."/>
            <person name="Kudahl U."/>
            <person name="Lin S."/>
            <person name="Michel G."/>
            <person name="Mittag M."/>
            <person name="Olson B.J."/>
            <person name="Pangilinan J."/>
            <person name="Peng Y."/>
            <person name="Qiu H."/>
            <person name="Shu S."/>
            <person name="Singer J.T."/>
            <person name="Smith A.G."/>
            <person name="Sprecher B.N."/>
            <person name="Wagner V."/>
            <person name="Wang W."/>
            <person name="Wang Z.-Y."/>
            <person name="Yan J."/>
            <person name="Yarish C."/>
            <person name="Zoeuner-Riek S."/>
            <person name="Zhuang Y."/>
            <person name="Zou Y."/>
            <person name="Lindquist E.A."/>
            <person name="Grimwood J."/>
            <person name="Barry K."/>
            <person name="Rokhsar D.S."/>
            <person name="Schmutz J."/>
            <person name="Stiller J.W."/>
            <person name="Grossman A.R."/>
            <person name="Prochnik S.E."/>
        </authorList>
    </citation>
    <scope>NUCLEOTIDE SEQUENCE [LARGE SCALE GENOMIC DNA]</scope>
    <source>
        <strain evidence="4">4086291</strain>
    </source>
</reference>
<evidence type="ECO:0000313" key="4">
    <source>
        <dbReference type="EMBL" id="OSX72376.1"/>
    </source>
</evidence>
<dbReference type="GO" id="GO:0005737">
    <property type="term" value="C:cytoplasm"/>
    <property type="evidence" value="ECO:0007669"/>
    <property type="project" value="TreeGrafter"/>
</dbReference>
<protein>
    <submittedName>
        <fullName evidence="4">Uncharacterized protein</fullName>
    </submittedName>
</protein>
<dbReference type="PANTHER" id="PTHR11067">
    <property type="entry name" value="INOSINE TRIPHOSPHATE PYROPHOSPHATASE/HAM1 PROTEIN"/>
    <property type="match status" value="1"/>
</dbReference>
<feature type="region of interest" description="Disordered" evidence="3">
    <location>
        <begin position="62"/>
        <end position="90"/>
    </location>
</feature>
<dbReference type="AlphaFoldDB" id="A0A1X6NV31"/>
<dbReference type="PANTHER" id="PTHR11067:SF9">
    <property type="entry name" value="INOSINE TRIPHOSPHATE PYROPHOSPHATASE"/>
    <property type="match status" value="1"/>
</dbReference>
<dbReference type="Proteomes" id="UP000218209">
    <property type="component" value="Unassembled WGS sequence"/>
</dbReference>
<keyword evidence="2" id="KW-0378">Hydrolase</keyword>
<proteinExistence type="inferred from homology"/>
<evidence type="ECO:0000313" key="5">
    <source>
        <dbReference type="Proteomes" id="UP000218209"/>
    </source>
</evidence>